<dbReference type="GO" id="GO:0051539">
    <property type="term" value="F:4 iron, 4 sulfur cluster binding"/>
    <property type="evidence" value="ECO:0007669"/>
    <property type="project" value="UniProtKB-KW"/>
</dbReference>
<dbReference type="InterPro" id="IPR058240">
    <property type="entry name" value="rSAM_sf"/>
</dbReference>
<evidence type="ECO:0000313" key="8">
    <source>
        <dbReference type="EMBL" id="HGK23607.1"/>
    </source>
</evidence>
<dbReference type="CDD" id="cd01335">
    <property type="entry name" value="Radical_SAM"/>
    <property type="match status" value="1"/>
</dbReference>
<feature type="binding site" evidence="6">
    <location>
        <position position="82"/>
    </location>
    <ligand>
        <name>[4Fe-4S] cluster</name>
        <dbReference type="ChEBI" id="CHEBI:49883"/>
        <note>4Fe-4S-S-AdoMet</note>
    </ligand>
</feature>
<dbReference type="NCBIfam" id="TIGR04337">
    <property type="entry name" value="AmmeMemoSam_rS"/>
    <property type="match status" value="1"/>
</dbReference>
<dbReference type="OMA" id="TRYFPRY"/>
<dbReference type="InterPro" id="IPR016431">
    <property type="entry name" value="Pyrv-formate_lyase-activ_prd"/>
</dbReference>
<dbReference type="GO" id="GO:0003824">
    <property type="term" value="F:catalytic activity"/>
    <property type="evidence" value="ECO:0007669"/>
    <property type="project" value="InterPro"/>
</dbReference>
<evidence type="ECO:0000256" key="3">
    <source>
        <dbReference type="ARBA" id="ARBA00022723"/>
    </source>
</evidence>
<keyword evidence="3 6" id="KW-0479">Metal-binding</keyword>
<keyword evidence="5 6" id="KW-0411">Iron-sulfur</keyword>
<proteinExistence type="predicted"/>
<dbReference type="InterPro" id="IPR013785">
    <property type="entry name" value="Aldolase_TIM"/>
</dbReference>
<feature type="domain" description="Radical SAM core" evidence="7">
    <location>
        <begin position="67"/>
        <end position="276"/>
    </location>
</feature>
<protein>
    <submittedName>
        <fullName evidence="8">AmmeMemoRadiSam system radical SAM enzyme</fullName>
    </submittedName>
</protein>
<keyword evidence="2 6" id="KW-0949">S-adenosyl-L-methionine</keyword>
<dbReference type="InterPro" id="IPR007197">
    <property type="entry name" value="rSAM"/>
</dbReference>
<dbReference type="PANTHER" id="PTHR30352:SF5">
    <property type="entry name" value="PYRUVATE FORMATE-LYASE 1-ACTIVATING ENZYME"/>
    <property type="match status" value="1"/>
</dbReference>
<evidence type="ECO:0000259" key="7">
    <source>
        <dbReference type="PROSITE" id="PS51918"/>
    </source>
</evidence>
<comment type="cofactor">
    <cofactor evidence="6">
        <name>[4Fe-4S] cluster</name>
        <dbReference type="ChEBI" id="CHEBI:49883"/>
    </cofactor>
    <text evidence="6">Binds 1 [4Fe-4S] cluster. The cluster is coordinated with 3 cysteines and an exchangeable S-adenosyl-L-methionine.</text>
</comment>
<dbReference type="InterPro" id="IPR006638">
    <property type="entry name" value="Elp3/MiaA/NifB-like_rSAM"/>
</dbReference>
<evidence type="ECO:0000256" key="1">
    <source>
        <dbReference type="ARBA" id="ARBA00022485"/>
    </source>
</evidence>
<dbReference type="GO" id="GO:0046872">
    <property type="term" value="F:metal ion binding"/>
    <property type="evidence" value="ECO:0007669"/>
    <property type="project" value="UniProtKB-KW"/>
</dbReference>
<dbReference type="SFLD" id="SFLDG01101">
    <property type="entry name" value="Uncharacterised_Radical_SAM_Su"/>
    <property type="match status" value="1"/>
</dbReference>
<feature type="binding site" evidence="6">
    <location>
        <position position="89"/>
    </location>
    <ligand>
        <name>[4Fe-4S] cluster</name>
        <dbReference type="ChEBI" id="CHEBI:49883"/>
        <note>4Fe-4S-S-AdoMet</note>
    </ligand>
</feature>
<dbReference type="EMBL" id="DTDV01000012">
    <property type="protein sequence ID" value="HGK23607.1"/>
    <property type="molecule type" value="Genomic_DNA"/>
</dbReference>
<comment type="caution">
    <text evidence="8">The sequence shown here is derived from an EMBL/GenBank/DDBJ whole genome shotgun (WGS) entry which is preliminary data.</text>
</comment>
<keyword evidence="1" id="KW-0004">4Fe-4S</keyword>
<accession>A0A7C3PSW1</accession>
<dbReference type="InterPro" id="IPR027596">
    <property type="entry name" value="AmmeMemoSam_rS"/>
</dbReference>
<name>A0A7C3PSW1_DICTH</name>
<evidence type="ECO:0000256" key="2">
    <source>
        <dbReference type="ARBA" id="ARBA00022691"/>
    </source>
</evidence>
<evidence type="ECO:0000256" key="6">
    <source>
        <dbReference type="PIRSR" id="PIRSR004869-50"/>
    </source>
</evidence>
<dbReference type="SUPFAM" id="SSF102114">
    <property type="entry name" value="Radical SAM enzymes"/>
    <property type="match status" value="1"/>
</dbReference>
<dbReference type="Gene3D" id="3.20.20.70">
    <property type="entry name" value="Aldolase class I"/>
    <property type="match status" value="1"/>
</dbReference>
<dbReference type="SFLD" id="SFLDS00029">
    <property type="entry name" value="Radical_SAM"/>
    <property type="match status" value="1"/>
</dbReference>
<dbReference type="SMART" id="SM00729">
    <property type="entry name" value="Elp3"/>
    <property type="match status" value="1"/>
</dbReference>
<evidence type="ECO:0000256" key="4">
    <source>
        <dbReference type="ARBA" id="ARBA00023004"/>
    </source>
</evidence>
<gene>
    <name evidence="8" type="primary">amrS</name>
    <name evidence="8" type="ORF">ENU78_04040</name>
</gene>
<dbReference type="PROSITE" id="PS51918">
    <property type="entry name" value="RADICAL_SAM"/>
    <property type="match status" value="1"/>
</dbReference>
<feature type="binding site" evidence="6">
    <location>
        <position position="86"/>
    </location>
    <ligand>
        <name>[4Fe-4S] cluster</name>
        <dbReference type="ChEBI" id="CHEBI:49883"/>
        <note>4Fe-4S-S-AdoMet</note>
    </ligand>
</feature>
<dbReference type="PANTHER" id="PTHR30352">
    <property type="entry name" value="PYRUVATE FORMATE-LYASE-ACTIVATING ENZYME"/>
    <property type="match status" value="1"/>
</dbReference>
<organism evidence="8">
    <name type="scientific">Dictyoglomus thermophilum</name>
    <dbReference type="NCBI Taxonomy" id="14"/>
    <lineage>
        <taxon>Bacteria</taxon>
        <taxon>Pseudomonadati</taxon>
        <taxon>Dictyoglomota</taxon>
        <taxon>Dictyoglomia</taxon>
        <taxon>Dictyoglomales</taxon>
        <taxon>Dictyoglomaceae</taxon>
        <taxon>Dictyoglomus</taxon>
    </lineage>
</organism>
<keyword evidence="4 6" id="KW-0408">Iron</keyword>
<dbReference type="PIRSF" id="PIRSF004869">
    <property type="entry name" value="PflX_prd"/>
    <property type="match status" value="1"/>
</dbReference>
<sequence>MKEALYYQRLENQKVQCLLCPHHCIIAPGKRGICGVRENIEGTLYSLVYGKASSIALDPIEKKPLYHFYPGSAILSIGTVGCNFKCPFCQNWSISQVTPEDIFLEEVNKDLLLGLALKNGSIGISYTYNEPFIWYEFVLDVAKYFKENNLKNVLVTNGFVEVEPFLEMAPYIDAMNIDIKSINEEFYRNLCKGSLKNVKKIIEIAYSKGIHIELTNLIIPGYNDSKEEIIALIDYVASISPDIPLHFTRYFPAYKFTVPPTPIEILRFAYKEARKKLNFVYLGNIWDVEGSTTFCPKCGKDLIVREGYFIRKNLLKTSNICPYCDTSIPIHVGGR</sequence>
<evidence type="ECO:0000256" key="5">
    <source>
        <dbReference type="ARBA" id="ARBA00023014"/>
    </source>
</evidence>
<reference evidence="8" key="1">
    <citation type="journal article" date="2020" name="mSystems">
        <title>Genome- and Community-Level Interaction Insights into Carbon Utilization and Element Cycling Functions of Hydrothermarchaeota in Hydrothermal Sediment.</title>
        <authorList>
            <person name="Zhou Z."/>
            <person name="Liu Y."/>
            <person name="Xu W."/>
            <person name="Pan J."/>
            <person name="Luo Z.H."/>
            <person name="Li M."/>
        </authorList>
    </citation>
    <scope>NUCLEOTIDE SEQUENCE [LARGE SCALE GENOMIC DNA]</scope>
    <source>
        <strain evidence="8">SpSt-70</strain>
    </source>
</reference>
<dbReference type="InterPro" id="IPR034457">
    <property type="entry name" value="Organic_radical-activating"/>
</dbReference>
<dbReference type="AlphaFoldDB" id="A0A7C3PSW1"/>
<dbReference type="Pfam" id="PF04055">
    <property type="entry name" value="Radical_SAM"/>
    <property type="match status" value="1"/>
</dbReference>